<dbReference type="PANTHER" id="PTHR43101">
    <property type="entry name" value="BETA-FRUCTOSIDASE"/>
    <property type="match status" value="1"/>
</dbReference>
<dbReference type="InterPro" id="IPR006232">
    <property type="entry name" value="Suc6P_hydrolase"/>
</dbReference>
<name>A0A9E2KK30_9FIRM</name>
<dbReference type="Gene3D" id="2.60.120.560">
    <property type="entry name" value="Exo-inulinase, domain 1"/>
    <property type="match status" value="1"/>
</dbReference>
<evidence type="ECO:0000256" key="9">
    <source>
        <dbReference type="RuleBase" id="RU365015"/>
    </source>
</evidence>
<evidence type="ECO:0000256" key="5">
    <source>
        <dbReference type="ARBA" id="ARBA00022801"/>
    </source>
</evidence>
<dbReference type="SUPFAM" id="SSF49899">
    <property type="entry name" value="Concanavalin A-like lectins/glucanases"/>
    <property type="match status" value="1"/>
</dbReference>
<accession>A0A9E2KK30</accession>
<evidence type="ECO:0000259" key="11">
    <source>
        <dbReference type="Pfam" id="PF08244"/>
    </source>
</evidence>
<reference evidence="12" key="1">
    <citation type="journal article" date="2021" name="PeerJ">
        <title>Extensive microbial diversity within the chicken gut microbiome revealed by metagenomics and culture.</title>
        <authorList>
            <person name="Gilroy R."/>
            <person name="Ravi A."/>
            <person name="Getino M."/>
            <person name="Pursley I."/>
            <person name="Horton D.L."/>
            <person name="Alikhan N.F."/>
            <person name="Baker D."/>
            <person name="Gharbi K."/>
            <person name="Hall N."/>
            <person name="Watson M."/>
            <person name="Adriaenssens E.M."/>
            <person name="Foster-Nyarko E."/>
            <person name="Jarju S."/>
            <person name="Secka A."/>
            <person name="Antonio M."/>
            <person name="Oren A."/>
            <person name="Chaudhuri R.R."/>
            <person name="La Ragione R."/>
            <person name="Hildebrand F."/>
            <person name="Pallen M.J."/>
        </authorList>
    </citation>
    <scope>NUCLEOTIDE SEQUENCE</scope>
    <source>
        <strain evidence="12">742</strain>
    </source>
</reference>
<comment type="pathway">
    <text evidence="1 9">Glycan biosynthesis; sucrose metabolism.</text>
</comment>
<dbReference type="EC" id="3.2.1.26" evidence="3 8"/>
<dbReference type="InterPro" id="IPR018053">
    <property type="entry name" value="Glyco_hydro_32_AS"/>
</dbReference>
<protein>
    <recommendedName>
        <fullName evidence="4 8">Sucrose-6-phosphate hydrolase</fullName>
        <ecNumber evidence="3 8">3.2.1.26</ecNumber>
    </recommendedName>
    <alternativeName>
        <fullName evidence="7 9">Invertase</fullName>
    </alternativeName>
</protein>
<evidence type="ECO:0000256" key="4">
    <source>
        <dbReference type="ARBA" id="ARBA00019623"/>
    </source>
</evidence>
<dbReference type="AlphaFoldDB" id="A0A9E2KK30"/>
<dbReference type="PANTHER" id="PTHR43101:SF1">
    <property type="entry name" value="BETA-FRUCTOSIDASE"/>
    <property type="match status" value="1"/>
</dbReference>
<comment type="subcellular location">
    <subcellularLocation>
        <location evidence="9">Cytoplasm</location>
    </subcellularLocation>
</comment>
<evidence type="ECO:0000259" key="10">
    <source>
        <dbReference type="Pfam" id="PF00251"/>
    </source>
</evidence>
<dbReference type="Proteomes" id="UP000824178">
    <property type="component" value="Unassembled WGS sequence"/>
</dbReference>
<dbReference type="GO" id="GO:0005737">
    <property type="term" value="C:cytoplasm"/>
    <property type="evidence" value="ECO:0007669"/>
    <property type="project" value="UniProtKB-SubCell"/>
</dbReference>
<evidence type="ECO:0000313" key="13">
    <source>
        <dbReference type="Proteomes" id="UP000824178"/>
    </source>
</evidence>
<dbReference type="InterPro" id="IPR013148">
    <property type="entry name" value="Glyco_hydro_32_N"/>
</dbReference>
<comment type="catalytic activity">
    <reaction evidence="8">
        <text>Hydrolysis of terminal non-reducing beta-D-fructofuranoside residues in beta-D-fructofuranosides.</text>
        <dbReference type="EC" id="3.2.1.26"/>
    </reaction>
</comment>
<dbReference type="InterPro" id="IPR013189">
    <property type="entry name" value="Glyco_hydro_32_C"/>
</dbReference>
<feature type="domain" description="Glycosyl hydrolase family 32 N-terminal" evidence="10">
    <location>
        <begin position="29"/>
        <end position="338"/>
    </location>
</feature>
<sequence>MDSTILQKARAYEAEQGASIPADQRPAYHLTPYVGWMNDPNGFSFYQGQYHLFYQYYPYDTVWGPMHWGHAVSRDLIHWEYLPAALAPDAPFDQNGCFSGSAAQLPDGRQLLLYTGVLWETQPNGTHRDIQTQCVAVGDGLNYEKLPQNPVLTHRDLPEGFSRFDFRDPKIWQEPDGSYSAVAVAQSETEGGAALLFHSPDGFQWEYTTLLDASRGEYGVMWECPDFFQLEGKQVLMAGPMEMQAHDEYHNGHCVIALIGSYDPETHQFTREKVQLMDEGIDFYATQTTLAPDGRRIMTAWMQSWSGSSAKPQGCRWFGQTIFPRELQLKDGRLIQTPVRELEAARGQKVLHENILIQDETQLEGIGGRVIDLTVQITPEEDCRSFTLKLAAKERFCTTLTYEPGSATLTLDRTYAGGLYQDIVHTRSCKILCPDKTLKLRVLLDRNSVEVFINDGEQTMTACIYTPQDAEGITFAADGTARVTAEQYTLNI</sequence>
<keyword evidence="9" id="KW-0963">Cytoplasm</keyword>
<keyword evidence="9" id="KW-0119">Carbohydrate metabolism</keyword>
<evidence type="ECO:0000256" key="3">
    <source>
        <dbReference type="ARBA" id="ARBA00012758"/>
    </source>
</evidence>
<dbReference type="InterPro" id="IPR051214">
    <property type="entry name" value="GH32_Enzymes"/>
</dbReference>
<dbReference type="SUPFAM" id="SSF75005">
    <property type="entry name" value="Arabinanase/levansucrase/invertase"/>
    <property type="match status" value="1"/>
</dbReference>
<dbReference type="NCBIfam" id="TIGR01322">
    <property type="entry name" value="scrB_fam"/>
    <property type="match status" value="1"/>
</dbReference>
<comment type="function">
    <text evidence="9">Enables the bacterium to metabolize sucrose as a sole carbon source.</text>
</comment>
<evidence type="ECO:0000313" key="12">
    <source>
        <dbReference type="EMBL" id="MBU3819327.1"/>
    </source>
</evidence>
<dbReference type="GO" id="GO:0005975">
    <property type="term" value="P:carbohydrate metabolic process"/>
    <property type="evidence" value="ECO:0007669"/>
    <property type="project" value="InterPro"/>
</dbReference>
<dbReference type="CDD" id="cd08996">
    <property type="entry name" value="GH32_FFase"/>
    <property type="match status" value="1"/>
</dbReference>
<evidence type="ECO:0000256" key="7">
    <source>
        <dbReference type="ARBA" id="ARBA00033367"/>
    </source>
</evidence>
<gene>
    <name evidence="12" type="ORF">H9864_03000</name>
</gene>
<dbReference type="Pfam" id="PF00251">
    <property type="entry name" value="Glyco_hydro_32N"/>
    <property type="match status" value="1"/>
</dbReference>
<proteinExistence type="inferred from homology"/>
<dbReference type="PROSITE" id="PS00609">
    <property type="entry name" value="GLYCOSYL_HYDROL_F32"/>
    <property type="match status" value="1"/>
</dbReference>
<keyword evidence="5 8" id="KW-0378">Hydrolase</keyword>
<dbReference type="GO" id="GO:0004564">
    <property type="term" value="F:beta-fructofuranosidase activity"/>
    <property type="evidence" value="ECO:0007669"/>
    <property type="project" value="UniProtKB-EC"/>
</dbReference>
<dbReference type="EMBL" id="JAHLFH010000059">
    <property type="protein sequence ID" value="MBU3819327.1"/>
    <property type="molecule type" value="Genomic_DNA"/>
</dbReference>
<dbReference type="InterPro" id="IPR023296">
    <property type="entry name" value="Glyco_hydro_beta-prop_sf"/>
</dbReference>
<dbReference type="Pfam" id="PF08244">
    <property type="entry name" value="Glyco_hydro_32C"/>
    <property type="match status" value="1"/>
</dbReference>
<evidence type="ECO:0000256" key="8">
    <source>
        <dbReference type="RuleBase" id="RU362110"/>
    </source>
</evidence>
<dbReference type="InterPro" id="IPR001362">
    <property type="entry name" value="Glyco_hydro_32"/>
</dbReference>
<comment type="similarity">
    <text evidence="2 8">Belongs to the glycosyl hydrolase 32 family.</text>
</comment>
<dbReference type="SMART" id="SM00640">
    <property type="entry name" value="Glyco_32"/>
    <property type="match status" value="1"/>
</dbReference>
<dbReference type="InterPro" id="IPR013320">
    <property type="entry name" value="ConA-like_dom_sf"/>
</dbReference>
<feature type="domain" description="Glycosyl hydrolase family 32 C-terminal" evidence="11">
    <location>
        <begin position="341"/>
        <end position="483"/>
    </location>
</feature>
<dbReference type="Gene3D" id="2.115.10.20">
    <property type="entry name" value="Glycosyl hydrolase domain, family 43"/>
    <property type="match status" value="1"/>
</dbReference>
<evidence type="ECO:0000256" key="1">
    <source>
        <dbReference type="ARBA" id="ARBA00004914"/>
    </source>
</evidence>
<keyword evidence="6 8" id="KW-0326">Glycosidase</keyword>
<evidence type="ECO:0000256" key="2">
    <source>
        <dbReference type="ARBA" id="ARBA00009902"/>
    </source>
</evidence>
<comment type="caution">
    <text evidence="12">The sequence shown here is derived from an EMBL/GenBank/DDBJ whole genome shotgun (WGS) entry which is preliminary data.</text>
</comment>
<organism evidence="12 13">
    <name type="scientific">Candidatus Faecalibacterium intestinavium</name>
    <dbReference type="NCBI Taxonomy" id="2838580"/>
    <lineage>
        <taxon>Bacteria</taxon>
        <taxon>Bacillati</taxon>
        <taxon>Bacillota</taxon>
        <taxon>Clostridia</taxon>
        <taxon>Eubacteriales</taxon>
        <taxon>Oscillospiraceae</taxon>
        <taxon>Faecalibacterium</taxon>
    </lineage>
</organism>
<evidence type="ECO:0000256" key="6">
    <source>
        <dbReference type="ARBA" id="ARBA00023295"/>
    </source>
</evidence>
<reference evidence="12" key="2">
    <citation type="submission" date="2021-04" db="EMBL/GenBank/DDBJ databases">
        <authorList>
            <person name="Gilroy R."/>
        </authorList>
    </citation>
    <scope>NUCLEOTIDE SEQUENCE</scope>
    <source>
        <strain evidence="12">742</strain>
    </source>
</reference>